<gene>
    <name evidence="3" type="ORF">ABSH63_15755</name>
</gene>
<feature type="non-terminal residue" evidence="3">
    <location>
        <position position="123"/>
    </location>
</feature>
<keyword evidence="1" id="KW-0175">Coiled coil</keyword>
<evidence type="ECO:0000313" key="3">
    <source>
        <dbReference type="EMBL" id="MES0875452.1"/>
    </source>
</evidence>
<dbReference type="Proteomes" id="UP001465331">
    <property type="component" value="Unassembled WGS sequence"/>
</dbReference>
<keyword evidence="4" id="KW-1185">Reference proteome</keyword>
<reference evidence="3 4" key="1">
    <citation type="submission" date="2024-06" db="EMBL/GenBank/DDBJ databases">
        <authorList>
            <person name="Li Z."/>
            <person name="Jiang Y."/>
        </authorList>
    </citation>
    <scope>NUCLEOTIDE SEQUENCE [LARGE SCALE GENOMIC DNA]</scope>
    <source>
        <strain evidence="3 4">HSW-8</strain>
    </source>
</reference>
<feature type="coiled-coil region" evidence="1">
    <location>
        <begin position="73"/>
        <end position="107"/>
    </location>
</feature>
<dbReference type="EMBL" id="JBEPIJ010000052">
    <property type="protein sequence ID" value="MES0875452.1"/>
    <property type="molecule type" value="Genomic_DNA"/>
</dbReference>
<evidence type="ECO:0000313" key="4">
    <source>
        <dbReference type="Proteomes" id="UP001465331"/>
    </source>
</evidence>
<keyword evidence="2" id="KW-0732">Signal</keyword>
<protein>
    <submittedName>
        <fullName evidence="3">Uncharacterized protein</fullName>
    </submittedName>
</protein>
<feature type="signal peptide" evidence="2">
    <location>
        <begin position="1"/>
        <end position="36"/>
    </location>
</feature>
<comment type="caution">
    <text evidence="3">The sequence shown here is derived from an EMBL/GenBank/DDBJ whole genome shotgun (WGS) entry which is preliminary data.</text>
</comment>
<feature type="chain" id="PRO_5047261701" evidence="2">
    <location>
        <begin position="37"/>
        <end position="123"/>
    </location>
</feature>
<sequence>MKSGFRFPVSGFQNAMSHALRSLLMVGLLASAPAFAQDDAAATLDELLEQVRTKTLADQGELQRREAEFAAARDRQAELLAQAKARRDALEKRGSELEARFDANKREIDTRQRQLDDKLGALK</sequence>
<accession>A0ABV2ADX2</accession>
<organism evidence="3 4">
    <name type="scientific">Sinimarinibacterium thermocellulolyticum</name>
    <dbReference type="NCBI Taxonomy" id="3170016"/>
    <lineage>
        <taxon>Bacteria</taxon>
        <taxon>Pseudomonadati</taxon>
        <taxon>Pseudomonadota</taxon>
        <taxon>Gammaproteobacteria</taxon>
        <taxon>Nevskiales</taxon>
        <taxon>Nevskiaceae</taxon>
        <taxon>Sinimarinibacterium</taxon>
    </lineage>
</organism>
<evidence type="ECO:0000256" key="2">
    <source>
        <dbReference type="SAM" id="SignalP"/>
    </source>
</evidence>
<proteinExistence type="predicted"/>
<name>A0ABV2ADX2_9GAMM</name>
<evidence type="ECO:0000256" key="1">
    <source>
        <dbReference type="SAM" id="Coils"/>
    </source>
</evidence>